<organism evidence="1 2">
    <name type="scientific">Candidatus Lloydbacteria bacterium RIFCSPLOWO2_01_FULL_50_20</name>
    <dbReference type="NCBI Taxonomy" id="1798665"/>
    <lineage>
        <taxon>Bacteria</taxon>
        <taxon>Candidatus Lloydiibacteriota</taxon>
    </lineage>
</organism>
<name>A0A1G2DLI4_9BACT</name>
<sequence>MKPRKNKLNHRAFKTAKEALSKAFPQGGIKKAFYIADFKNTKSLPSSMRSVGISAVFEDADGGLNMRIYRPSGKTDPIYDVDETRKVDGEVAHQPAKKEIENHHINHEVPDDIMARNNLTVEFVDDGKGGLRPNTQADGTVKAFINFEDPIEVMKKEMLKKRGLSGESTVG</sequence>
<dbReference type="Proteomes" id="UP000178534">
    <property type="component" value="Unassembled WGS sequence"/>
</dbReference>
<evidence type="ECO:0000313" key="1">
    <source>
        <dbReference type="EMBL" id="OGZ13841.1"/>
    </source>
</evidence>
<gene>
    <name evidence="1" type="ORF">A2942_02795</name>
</gene>
<protein>
    <submittedName>
        <fullName evidence="1">Uncharacterized protein</fullName>
    </submittedName>
</protein>
<dbReference type="EMBL" id="MHLP01000002">
    <property type="protein sequence ID" value="OGZ13841.1"/>
    <property type="molecule type" value="Genomic_DNA"/>
</dbReference>
<comment type="caution">
    <text evidence="1">The sequence shown here is derived from an EMBL/GenBank/DDBJ whole genome shotgun (WGS) entry which is preliminary data.</text>
</comment>
<proteinExistence type="predicted"/>
<evidence type="ECO:0000313" key="2">
    <source>
        <dbReference type="Proteomes" id="UP000178534"/>
    </source>
</evidence>
<dbReference type="STRING" id="1798665.A2942_02795"/>
<dbReference type="AlphaFoldDB" id="A0A1G2DLI4"/>
<accession>A0A1G2DLI4</accession>
<reference evidence="1 2" key="1">
    <citation type="journal article" date="2016" name="Nat. Commun.">
        <title>Thousands of microbial genomes shed light on interconnected biogeochemical processes in an aquifer system.</title>
        <authorList>
            <person name="Anantharaman K."/>
            <person name="Brown C.T."/>
            <person name="Hug L.A."/>
            <person name="Sharon I."/>
            <person name="Castelle C.J."/>
            <person name="Probst A.J."/>
            <person name="Thomas B.C."/>
            <person name="Singh A."/>
            <person name="Wilkins M.J."/>
            <person name="Karaoz U."/>
            <person name="Brodie E.L."/>
            <person name="Williams K.H."/>
            <person name="Hubbard S.S."/>
            <person name="Banfield J.F."/>
        </authorList>
    </citation>
    <scope>NUCLEOTIDE SEQUENCE [LARGE SCALE GENOMIC DNA]</scope>
</reference>